<accession>A0A562T2I9</accession>
<name>A0A562T2I9_CHIJA</name>
<dbReference type="OrthoDB" id="1488184at2"/>
<feature type="region of interest" description="Disordered" evidence="1">
    <location>
        <begin position="317"/>
        <end position="388"/>
    </location>
</feature>
<evidence type="ECO:0000313" key="3">
    <source>
        <dbReference type="Proteomes" id="UP000316778"/>
    </source>
</evidence>
<dbReference type="Proteomes" id="UP000316778">
    <property type="component" value="Unassembled WGS sequence"/>
</dbReference>
<comment type="caution">
    <text evidence="2">The sequence shown here is derived from an EMBL/GenBank/DDBJ whole genome shotgun (WGS) entry which is preliminary data.</text>
</comment>
<dbReference type="Pfam" id="PF19268">
    <property type="entry name" value="CIS_TMP"/>
    <property type="match status" value="1"/>
</dbReference>
<dbReference type="AlphaFoldDB" id="A0A562T2I9"/>
<feature type="region of interest" description="Disordered" evidence="1">
    <location>
        <begin position="98"/>
        <end position="131"/>
    </location>
</feature>
<feature type="compositionally biased region" description="Low complexity" evidence="1">
    <location>
        <begin position="321"/>
        <end position="335"/>
    </location>
</feature>
<evidence type="ECO:0000313" key="2">
    <source>
        <dbReference type="EMBL" id="TWI87026.1"/>
    </source>
</evidence>
<dbReference type="RefSeq" id="WP_145717290.1">
    <property type="nucleotide sequence ID" value="NZ_BAAAFY010000004.1"/>
</dbReference>
<evidence type="ECO:0000256" key="1">
    <source>
        <dbReference type="SAM" id="MobiDB-lite"/>
    </source>
</evidence>
<protein>
    <submittedName>
        <fullName evidence="2">Uncharacterized protein</fullName>
    </submittedName>
</protein>
<feature type="compositionally biased region" description="Polar residues" evidence="1">
    <location>
        <begin position="98"/>
        <end position="111"/>
    </location>
</feature>
<proteinExistence type="predicted"/>
<dbReference type="InterPro" id="IPR045538">
    <property type="entry name" value="CIS_TMP"/>
</dbReference>
<keyword evidence="3" id="KW-1185">Reference proteome</keyword>
<reference evidence="2 3" key="1">
    <citation type="journal article" date="2013" name="Stand. Genomic Sci.">
        <title>Genomic Encyclopedia of Type Strains, Phase I: The one thousand microbial genomes (KMG-I) project.</title>
        <authorList>
            <person name="Kyrpides N.C."/>
            <person name="Woyke T."/>
            <person name="Eisen J.A."/>
            <person name="Garrity G."/>
            <person name="Lilburn T.G."/>
            <person name="Beck B.J."/>
            <person name="Whitman W.B."/>
            <person name="Hugenholtz P."/>
            <person name="Klenk H.P."/>
        </authorList>
    </citation>
    <scope>NUCLEOTIDE SEQUENCE [LARGE SCALE GENOMIC DNA]</scope>
    <source>
        <strain evidence="2 3">DSM 13484</strain>
    </source>
</reference>
<dbReference type="EMBL" id="VLLG01000004">
    <property type="protein sequence ID" value="TWI87026.1"/>
    <property type="molecule type" value="Genomic_DNA"/>
</dbReference>
<organism evidence="2 3">
    <name type="scientific">Chitinophaga japonensis</name>
    <name type="common">Flexibacter japonensis</name>
    <dbReference type="NCBI Taxonomy" id="104662"/>
    <lineage>
        <taxon>Bacteria</taxon>
        <taxon>Pseudomonadati</taxon>
        <taxon>Bacteroidota</taxon>
        <taxon>Chitinophagia</taxon>
        <taxon>Chitinophagales</taxon>
        <taxon>Chitinophagaceae</taxon>
        <taxon>Chitinophaga</taxon>
    </lineage>
</organism>
<sequence>MQQVASHIIQKQVFLLNAAGSSTTGLEWDLKASRLLKKVIMPVVESCFEALPLEGRHFIIDKLEIDLGILLPGNLEEETRRRLDHRLSEALLEHYNSAVGTKSADTPNTPGSAPALTRGDSPAAPAPDREATQAPIVASTAQALYMALLHFLQSGTLPWWFTATSGSLADAFTAGYLREMTTGEKSTLRQVLQQQAAARIRMVNLFAPGQISELLEALRLDGHNALAQWTPLAQAFRQFEELLPLFHQQFWTSWIIAGGHNTPRLDLPELLVKTTAHNRALFREAGRALLAACRQEQASPVFTAYAAALAEYLEEPQQVDAPTPAAAPNETATGGPPVPAAGGGDLASAGNHTAAGKQEMQAAANGGRTAHSTKQDLPPQRSKEDAGEAAYWQVPDAGMVLLHPFLAELFTSNGLWEPGGWCTSHAPWQAMQLLGWLLNGEESQPEYALTLSKLLTGLEVSTALQAAPPLPASAFATCHELLEAVIGHWKALRNTGPGGLQEGFLQRPGKLTEVSNGYMLQVEQKAQDVLLAHLPWGFATVKLPWMSTLLHVSWH</sequence>
<gene>
    <name evidence="2" type="ORF">LX66_4294</name>
</gene>